<name>A0A8J5V2Q4_ZIZPA</name>
<sequence>MSSPGDLTGIPMSSIGLRRSTRIQNRLQGFRKDCGSRQCMHVDHDARSKGKEVALPELPSLEDFSNCSNSHMVPAPLSIGQIQHAATHLCGVDPTLVSEGELSLSPGRLNPQCNVPKDDNVGDV</sequence>
<organism evidence="2 3">
    <name type="scientific">Zizania palustris</name>
    <name type="common">Northern wild rice</name>
    <dbReference type="NCBI Taxonomy" id="103762"/>
    <lineage>
        <taxon>Eukaryota</taxon>
        <taxon>Viridiplantae</taxon>
        <taxon>Streptophyta</taxon>
        <taxon>Embryophyta</taxon>
        <taxon>Tracheophyta</taxon>
        <taxon>Spermatophyta</taxon>
        <taxon>Magnoliopsida</taxon>
        <taxon>Liliopsida</taxon>
        <taxon>Poales</taxon>
        <taxon>Poaceae</taxon>
        <taxon>BOP clade</taxon>
        <taxon>Oryzoideae</taxon>
        <taxon>Oryzeae</taxon>
        <taxon>Zizaniinae</taxon>
        <taxon>Zizania</taxon>
    </lineage>
</organism>
<reference evidence="2" key="2">
    <citation type="submission" date="2021-02" db="EMBL/GenBank/DDBJ databases">
        <authorList>
            <person name="Kimball J.A."/>
            <person name="Haas M.W."/>
            <person name="Macchietto M."/>
            <person name="Kono T."/>
            <person name="Duquette J."/>
            <person name="Shao M."/>
        </authorList>
    </citation>
    <scope>NUCLEOTIDE SEQUENCE</scope>
    <source>
        <tissue evidence="2">Fresh leaf tissue</tissue>
    </source>
</reference>
<dbReference type="AlphaFoldDB" id="A0A8J5V2Q4"/>
<dbReference type="Proteomes" id="UP000729402">
    <property type="component" value="Unassembled WGS sequence"/>
</dbReference>
<comment type="caution">
    <text evidence="2">The sequence shown here is derived from an EMBL/GenBank/DDBJ whole genome shotgun (WGS) entry which is preliminary data.</text>
</comment>
<evidence type="ECO:0000313" key="3">
    <source>
        <dbReference type="Proteomes" id="UP000729402"/>
    </source>
</evidence>
<proteinExistence type="predicted"/>
<reference evidence="2" key="1">
    <citation type="journal article" date="2021" name="bioRxiv">
        <title>Whole Genome Assembly and Annotation of Northern Wild Rice, Zizania palustris L., Supports a Whole Genome Duplication in the Zizania Genus.</title>
        <authorList>
            <person name="Haas M."/>
            <person name="Kono T."/>
            <person name="Macchietto M."/>
            <person name="Millas R."/>
            <person name="McGilp L."/>
            <person name="Shao M."/>
            <person name="Duquette J."/>
            <person name="Hirsch C.N."/>
            <person name="Kimball J."/>
        </authorList>
    </citation>
    <scope>NUCLEOTIDE SEQUENCE</scope>
    <source>
        <tissue evidence="2">Fresh leaf tissue</tissue>
    </source>
</reference>
<feature type="region of interest" description="Disordered" evidence="1">
    <location>
        <begin position="103"/>
        <end position="124"/>
    </location>
</feature>
<keyword evidence="3" id="KW-1185">Reference proteome</keyword>
<dbReference type="EMBL" id="JAAALK010000289">
    <property type="protein sequence ID" value="KAG8048990.1"/>
    <property type="molecule type" value="Genomic_DNA"/>
</dbReference>
<evidence type="ECO:0000313" key="2">
    <source>
        <dbReference type="EMBL" id="KAG8048990.1"/>
    </source>
</evidence>
<protein>
    <submittedName>
        <fullName evidence="2">Uncharacterized protein</fullName>
    </submittedName>
</protein>
<accession>A0A8J5V2Q4</accession>
<evidence type="ECO:0000256" key="1">
    <source>
        <dbReference type="SAM" id="MobiDB-lite"/>
    </source>
</evidence>
<gene>
    <name evidence="2" type="ORF">GUJ93_ZPchr0009g2230</name>
</gene>